<dbReference type="PANTHER" id="PTHR10217">
    <property type="entry name" value="VOLTAGE AND LIGAND GATED POTASSIUM CHANNEL"/>
    <property type="match status" value="1"/>
</dbReference>
<feature type="transmembrane region" description="Helical" evidence="1">
    <location>
        <begin position="60"/>
        <end position="81"/>
    </location>
</feature>
<keyword evidence="1" id="KW-0472">Membrane</keyword>
<name>A0A7S2CTA8_9STRA</name>
<dbReference type="SUPFAM" id="SSF51206">
    <property type="entry name" value="cAMP-binding domain-like"/>
    <property type="match status" value="1"/>
</dbReference>
<feature type="signal peptide" evidence="2">
    <location>
        <begin position="1"/>
        <end position="23"/>
    </location>
</feature>
<reference evidence="4" key="1">
    <citation type="submission" date="2021-01" db="EMBL/GenBank/DDBJ databases">
        <authorList>
            <person name="Corre E."/>
            <person name="Pelletier E."/>
            <person name="Niang G."/>
            <person name="Scheremetjew M."/>
            <person name="Finn R."/>
            <person name="Kale V."/>
            <person name="Holt S."/>
            <person name="Cochrane G."/>
            <person name="Meng A."/>
            <person name="Brown T."/>
            <person name="Cohen L."/>
        </authorList>
    </citation>
    <scope>NUCLEOTIDE SEQUENCE</scope>
    <source>
        <strain evidence="4">CCMP1381</strain>
    </source>
</reference>
<accession>A0A7S2CTA8</accession>
<feature type="domain" description="Potassium channel" evidence="3">
    <location>
        <begin position="59"/>
        <end position="105"/>
    </location>
</feature>
<evidence type="ECO:0000256" key="2">
    <source>
        <dbReference type="SAM" id="SignalP"/>
    </source>
</evidence>
<evidence type="ECO:0000313" key="4">
    <source>
        <dbReference type="EMBL" id="CAD9434599.1"/>
    </source>
</evidence>
<keyword evidence="2" id="KW-0732">Signal</keyword>
<dbReference type="AlphaFoldDB" id="A0A7S2CTA8"/>
<feature type="chain" id="PRO_5030622000" description="Potassium channel domain-containing protein" evidence="2">
    <location>
        <begin position="24"/>
        <end position="323"/>
    </location>
</feature>
<evidence type="ECO:0000256" key="1">
    <source>
        <dbReference type="SAM" id="Phobius"/>
    </source>
</evidence>
<keyword evidence="1" id="KW-1133">Transmembrane helix</keyword>
<evidence type="ECO:0000259" key="3">
    <source>
        <dbReference type="Pfam" id="PF07885"/>
    </source>
</evidence>
<dbReference type="GO" id="GO:0005886">
    <property type="term" value="C:plasma membrane"/>
    <property type="evidence" value="ECO:0007669"/>
    <property type="project" value="TreeGrafter"/>
</dbReference>
<dbReference type="InterPro" id="IPR013099">
    <property type="entry name" value="K_chnl_dom"/>
</dbReference>
<dbReference type="Pfam" id="PF07885">
    <property type="entry name" value="Ion_trans_2"/>
    <property type="match status" value="1"/>
</dbReference>
<gene>
    <name evidence="4" type="ORF">DSPE1174_LOCUS16928</name>
</gene>
<dbReference type="GO" id="GO:0042391">
    <property type="term" value="P:regulation of membrane potential"/>
    <property type="evidence" value="ECO:0007669"/>
    <property type="project" value="TreeGrafter"/>
</dbReference>
<dbReference type="InterPro" id="IPR050818">
    <property type="entry name" value="KCNH_animal-type"/>
</dbReference>
<sequence length="323" mass="37575">MLTSLMVTHWLACIWGWTAHNSGRPLYETWMLNFFDDDLDDLESYADQTSAMKTSLADQYIVSLYFATVTLTTVGYGDISATNRVEFVVLTIFMFVGGFFWAFIIGGVCGIVSNMDKVKTQYHQTFDSMNFMLKDLRVNSEIAREIREYMLHIQDNKRRSMYNSLIDNLSTDLQMKMSNSKLFKSRIHSVFYMKLLGDQVVLKIFKVLRGYVHAPYEKLNRPETLHIVVSDGYVCQRGKIYVQNQSFDHDFICFGLNPALHKQRAAQARSFIEVDTLPRHEFYKILDGDFTVSKESWKAIRQARIVFGLLHWLRQHASKTDEI</sequence>
<dbReference type="GO" id="GO:0005249">
    <property type="term" value="F:voltage-gated potassium channel activity"/>
    <property type="evidence" value="ECO:0007669"/>
    <property type="project" value="InterPro"/>
</dbReference>
<dbReference type="Gene3D" id="1.10.287.70">
    <property type="match status" value="1"/>
</dbReference>
<proteinExistence type="predicted"/>
<keyword evidence="1" id="KW-0812">Transmembrane</keyword>
<dbReference type="InterPro" id="IPR003938">
    <property type="entry name" value="K_chnl_volt-dep_EAG/ELK/ERG"/>
</dbReference>
<organism evidence="4">
    <name type="scientific">Octactis speculum</name>
    <dbReference type="NCBI Taxonomy" id="3111310"/>
    <lineage>
        <taxon>Eukaryota</taxon>
        <taxon>Sar</taxon>
        <taxon>Stramenopiles</taxon>
        <taxon>Ochrophyta</taxon>
        <taxon>Dictyochophyceae</taxon>
        <taxon>Dictyochales</taxon>
        <taxon>Dictyochaceae</taxon>
        <taxon>Octactis</taxon>
    </lineage>
</organism>
<feature type="transmembrane region" description="Helical" evidence="1">
    <location>
        <begin position="87"/>
        <end position="112"/>
    </location>
</feature>
<dbReference type="SUPFAM" id="SSF81324">
    <property type="entry name" value="Voltage-gated potassium channels"/>
    <property type="match status" value="1"/>
</dbReference>
<dbReference type="EMBL" id="HBGS01032915">
    <property type="protein sequence ID" value="CAD9434599.1"/>
    <property type="molecule type" value="Transcribed_RNA"/>
</dbReference>
<dbReference type="InterPro" id="IPR018490">
    <property type="entry name" value="cNMP-bd_dom_sf"/>
</dbReference>
<protein>
    <recommendedName>
        <fullName evidence="3">Potassium channel domain-containing protein</fullName>
    </recommendedName>
</protein>
<dbReference type="PRINTS" id="PR01463">
    <property type="entry name" value="EAGCHANLFMLY"/>
</dbReference>
<dbReference type="PANTHER" id="PTHR10217:SF435">
    <property type="entry name" value="POTASSIUM VOLTAGE-GATED CHANNEL PROTEIN EAG"/>
    <property type="match status" value="1"/>
</dbReference>